<dbReference type="Pfam" id="PF00839">
    <property type="entry name" value="Cys_rich_FGFR"/>
    <property type="match status" value="2"/>
</dbReference>
<feature type="compositionally biased region" description="Polar residues" evidence="1">
    <location>
        <begin position="1354"/>
        <end position="1365"/>
    </location>
</feature>
<dbReference type="Proteomes" id="UP000095280">
    <property type="component" value="Unplaced"/>
</dbReference>
<dbReference type="InterPro" id="IPR027417">
    <property type="entry name" value="P-loop_NTPase"/>
</dbReference>
<proteinExistence type="predicted"/>
<name>A0A1I8G913_9PLAT</name>
<evidence type="ECO:0000313" key="3">
    <source>
        <dbReference type="Proteomes" id="UP000095280"/>
    </source>
</evidence>
<feature type="domain" description="Sulfotransferase" evidence="2">
    <location>
        <begin position="985"/>
        <end position="1238"/>
    </location>
</feature>
<sequence length="1489" mass="159654">VAFVSDFRPAGQFINVCLSDIRRLACGRFSLAGAAGGLHSQSEVVRCLLGASVKNSTEGPGELGESCRAHVRRLTLLESDQFYGNPRLLGACLDDAESRCLTDEHQIGNGGLVSCLLSVQAASPLSADCRSELRRQDRRRSGWRASLGFDYKVRRQFADACRADAVRLSCSESTVDLLTCLGAASESLQADCWDRMLLLRSALLFDPAGDPGVLAACPERHLARCQLRDSGSSFEAGPVLCIAGAAAAAAETTCGLAAGRLLRAAFAAAAGSAGTQLAAACLTELLSNSCPVSSSLDEALACLSDSAALSPKCDEGVAQLRFFQTAAFNISCSVRRCRSSNDRVGASACLYRSLLANELSDRCAESLIQGLEGPKFESRKLSAACAVDIWRRRRGDRSLTSFDLLARLGKGPPLSAACKALVRSGGRSGSVGVASNGNHSDTLDRAVVDHCLDYAKRHCSATEAGSSALSCLLNRQASPDMPRSCKAALQHQQLLWLPQPRFTAAFAEACKSSLMANCRAAVGNAAAVRCLSAIVLSDTLAIQAAESPTLGPAGLPAEIVKPHQHRVDEACRRRLVDDLLRPGVDDQPAAPVQPGSIGGDRRLLRDCQRMAFLHCRGADELTLLACLSSHLSDADFDGQCRLAVSRLLPRAAGAGRLQRLISGDLRTECGGEMNSRCRDVLREASRLPVDAAAADAAGVQLSLLRCLRSADSAAAELRPACRRVVQRHLAEHSIDKLLPAAGWEQNRLLADCRPVLLAEGCAASLSGFDSPQLAAQAAADCLRRVLSEGRIPANAAACREAAAGIAAGQRHVDDSGDVHSDTALVRACAADLRTHCGDVSPGGGRLMACLARLSSSSSPQKKKLLSDECRARLAERLFLARAAVTEEQRKQQQQMQDVAVKVQSAEASAVAYHLRSWLSILLCGSQARQGGPAGLTNRTNPGMSASKRSSHTPTLDEFEWRGILWNNYTTLEVLRRAVCEFRYRPSDICVCTFPRCGTTLTQEIVWQLVHRDVIQQGAKFAAIDERFPFLEFNYGWGTSGPVRWGIDELEAAPQDRQRLIKTHCPYSLIGNALDSANPRIIAVLRNPNDCCNSLYHFYKGLEMYGPWPGDWPEFVDMFLNGRTMCGDYFQARIRLLAFEDKFAFVTSEWWQQRDKPNVLVLKYEDIVSSPQHSICRIADHLGIQPSTEQLACVMHNCSFESMSSNDNVNTTFGTGFRFLRKGLIGDWKASFTEEQSERKCVADFCHPALKIDISIGRGAARRRELLTVLQVQPASRGGRLRDCGFVGSAMLTAAVRRRSGRDGGGVGGDVGCCCCCTGEGAEGSVAGDGTAAAAAAGAGAALPGIGGSPRRSSRATGPQSPPTCSLTLKTLRWASGPAQRRRRCLPMVTREQRVRPPPSGSRAVAKSRSWLSAAGRYEADALIDGDATFNAASKLQQTLALGHREYANNGALLRGCGQLVGLSVEADGSQWAVVGGHYAERLQSHGRKN</sequence>
<dbReference type="Gene3D" id="3.40.50.300">
    <property type="entry name" value="P-loop containing nucleotide triphosphate hydrolases"/>
    <property type="match status" value="1"/>
</dbReference>
<accession>A0A1I8G913</accession>
<reference evidence="4" key="1">
    <citation type="submission" date="2016-11" db="UniProtKB">
        <authorList>
            <consortium name="WormBaseParasite"/>
        </authorList>
    </citation>
    <scope>IDENTIFICATION</scope>
</reference>
<organism evidence="3 4">
    <name type="scientific">Macrostomum lignano</name>
    <dbReference type="NCBI Taxonomy" id="282301"/>
    <lineage>
        <taxon>Eukaryota</taxon>
        <taxon>Metazoa</taxon>
        <taxon>Spiralia</taxon>
        <taxon>Lophotrochozoa</taxon>
        <taxon>Platyhelminthes</taxon>
        <taxon>Rhabditophora</taxon>
        <taxon>Macrostomorpha</taxon>
        <taxon>Macrostomida</taxon>
        <taxon>Macrostomidae</taxon>
        <taxon>Macrostomum</taxon>
    </lineage>
</organism>
<dbReference type="SUPFAM" id="SSF52540">
    <property type="entry name" value="P-loop containing nucleoside triphosphate hydrolases"/>
    <property type="match status" value="1"/>
</dbReference>
<keyword evidence="3" id="KW-1185">Reference proteome</keyword>
<dbReference type="GO" id="GO:0016020">
    <property type="term" value="C:membrane"/>
    <property type="evidence" value="ECO:0007669"/>
    <property type="project" value="InterPro"/>
</dbReference>
<dbReference type="GO" id="GO:0008146">
    <property type="term" value="F:sulfotransferase activity"/>
    <property type="evidence" value="ECO:0007669"/>
    <property type="project" value="InterPro"/>
</dbReference>
<evidence type="ECO:0000256" key="1">
    <source>
        <dbReference type="SAM" id="MobiDB-lite"/>
    </source>
</evidence>
<evidence type="ECO:0000259" key="2">
    <source>
        <dbReference type="Pfam" id="PF00685"/>
    </source>
</evidence>
<dbReference type="InterPro" id="IPR039728">
    <property type="entry name" value="GLG1"/>
</dbReference>
<dbReference type="PANTHER" id="PTHR11884">
    <property type="entry name" value="SELECTIN LIGAND RELATED"/>
    <property type="match status" value="1"/>
</dbReference>
<feature type="region of interest" description="Disordered" evidence="1">
    <location>
        <begin position="1345"/>
        <end position="1365"/>
    </location>
</feature>
<dbReference type="Pfam" id="PF00685">
    <property type="entry name" value="Sulfotransfer_1"/>
    <property type="match status" value="1"/>
</dbReference>
<dbReference type="InterPro" id="IPR001893">
    <property type="entry name" value="Cys-rich_GLG1_repeat"/>
</dbReference>
<dbReference type="PANTHER" id="PTHR11884:SF1">
    <property type="entry name" value="GOLGI APPARATUS PROTEIN 1"/>
    <property type="match status" value="1"/>
</dbReference>
<protein>
    <submittedName>
        <fullName evidence="4">Sulfotransfer_1 domain-containing protein</fullName>
    </submittedName>
</protein>
<evidence type="ECO:0000313" key="4">
    <source>
        <dbReference type="WBParaSite" id="maker-uti_cns_0001117-snap-gene-0.12-mRNA-1"/>
    </source>
</evidence>
<dbReference type="WBParaSite" id="maker-uti_cns_0001117-snap-gene-0.12-mRNA-1">
    <property type="protein sequence ID" value="maker-uti_cns_0001117-snap-gene-0.12-mRNA-1"/>
    <property type="gene ID" value="maker-uti_cns_0001117-snap-gene-0.12"/>
</dbReference>
<dbReference type="InterPro" id="IPR000863">
    <property type="entry name" value="Sulfotransferase_dom"/>
</dbReference>